<name>A0A9Q3F8E1_9BASI</name>
<keyword evidence="4" id="KW-1185">Reference proteome</keyword>
<protein>
    <submittedName>
        <fullName evidence="3">Uncharacterized protein</fullName>
    </submittedName>
</protein>
<evidence type="ECO:0000313" key="3">
    <source>
        <dbReference type="EMBL" id="MBW0533338.1"/>
    </source>
</evidence>
<feature type="compositionally biased region" description="Polar residues" evidence="2">
    <location>
        <begin position="58"/>
        <end position="69"/>
    </location>
</feature>
<dbReference type="EMBL" id="AVOT02038454">
    <property type="protein sequence ID" value="MBW0533338.1"/>
    <property type="molecule type" value="Genomic_DNA"/>
</dbReference>
<organism evidence="3 4">
    <name type="scientific">Austropuccinia psidii MF-1</name>
    <dbReference type="NCBI Taxonomy" id="1389203"/>
    <lineage>
        <taxon>Eukaryota</taxon>
        <taxon>Fungi</taxon>
        <taxon>Dikarya</taxon>
        <taxon>Basidiomycota</taxon>
        <taxon>Pucciniomycotina</taxon>
        <taxon>Pucciniomycetes</taxon>
        <taxon>Pucciniales</taxon>
        <taxon>Sphaerophragmiaceae</taxon>
        <taxon>Austropuccinia</taxon>
    </lineage>
</organism>
<dbReference type="Proteomes" id="UP000765509">
    <property type="component" value="Unassembled WGS sequence"/>
</dbReference>
<feature type="coiled-coil region" evidence="1">
    <location>
        <begin position="19"/>
        <end position="46"/>
    </location>
</feature>
<feature type="region of interest" description="Disordered" evidence="2">
    <location>
        <begin position="58"/>
        <end position="120"/>
    </location>
</feature>
<reference evidence="3" key="1">
    <citation type="submission" date="2021-03" db="EMBL/GenBank/DDBJ databases">
        <title>Draft genome sequence of rust myrtle Austropuccinia psidii MF-1, a brazilian biotype.</title>
        <authorList>
            <person name="Quecine M.C."/>
            <person name="Pachon D.M.R."/>
            <person name="Bonatelli M.L."/>
            <person name="Correr F.H."/>
            <person name="Franceschini L.M."/>
            <person name="Leite T.F."/>
            <person name="Margarido G.R.A."/>
            <person name="Almeida C.A."/>
            <person name="Ferrarezi J.A."/>
            <person name="Labate C.A."/>
        </authorList>
    </citation>
    <scope>NUCLEOTIDE SEQUENCE</scope>
    <source>
        <strain evidence="3">MF-1</strain>
    </source>
</reference>
<sequence>MSFNHYNSHFQQDFASSSKNNLLQLVNEQTQKIQQLQQKIGSHDQVLEYLLSKFNLQETSTSQNNPSSKSKGKQLKTPCPSITQPTPQRKSPNTLGNTSNIKSKIPRRGKETVSKQLLPS</sequence>
<comment type="caution">
    <text evidence="3">The sequence shown here is derived from an EMBL/GenBank/DDBJ whole genome shotgun (WGS) entry which is preliminary data.</text>
</comment>
<gene>
    <name evidence="3" type="ORF">O181_073053</name>
</gene>
<keyword evidence="1" id="KW-0175">Coiled coil</keyword>
<proteinExistence type="predicted"/>
<dbReference type="AlphaFoldDB" id="A0A9Q3F8E1"/>
<evidence type="ECO:0000313" key="4">
    <source>
        <dbReference type="Proteomes" id="UP000765509"/>
    </source>
</evidence>
<accession>A0A9Q3F8E1</accession>
<evidence type="ECO:0000256" key="1">
    <source>
        <dbReference type="SAM" id="Coils"/>
    </source>
</evidence>
<evidence type="ECO:0000256" key="2">
    <source>
        <dbReference type="SAM" id="MobiDB-lite"/>
    </source>
</evidence>
<feature type="compositionally biased region" description="Polar residues" evidence="2">
    <location>
        <begin position="80"/>
        <end position="102"/>
    </location>
</feature>